<comment type="subcellular location">
    <subcellularLocation>
        <location evidence="1 11">Mitochondrion inner membrane</location>
        <topology evidence="1 11">Single-pass membrane protein</topology>
    </subcellularLocation>
</comment>
<keyword evidence="7 11" id="KW-1133">Transmembrane helix</keyword>
<evidence type="ECO:0000256" key="1">
    <source>
        <dbReference type="ARBA" id="ARBA00004434"/>
    </source>
</evidence>
<evidence type="ECO:0000256" key="8">
    <source>
        <dbReference type="ARBA" id="ARBA00023128"/>
    </source>
</evidence>
<dbReference type="Proteomes" id="UP000078237">
    <property type="component" value="Unassembled WGS sequence"/>
</dbReference>
<dbReference type="Gene3D" id="4.10.49.10">
    <property type="entry name" value="Cytochrome c oxidase subunit VIIc"/>
    <property type="match status" value="1"/>
</dbReference>
<comment type="subunit">
    <text evidence="11">Component of the cytochrome c oxidase (complex IV, CIV), a multisubunit enzyme composed of a catalytic core of 3 subunits and several supernumerary subunits. The complex exists as a monomer or a dimer and forms supercomplexes (SCs) in the inner mitochondrial membrane with ubiquinol-cytochrome c oxidoreductase (cytochrome b-c1 complex, complex III, CIII).</text>
</comment>
<evidence type="ECO:0000256" key="6">
    <source>
        <dbReference type="ARBA" id="ARBA00022946"/>
    </source>
</evidence>
<dbReference type="GO" id="GO:0045277">
    <property type="term" value="C:respiratory chain complex IV"/>
    <property type="evidence" value="ECO:0007669"/>
    <property type="project" value="UniProtKB-UniRule"/>
</dbReference>
<comment type="caution">
    <text evidence="12">The sequence shown here is derived from an EMBL/GenBank/DDBJ whole genome shotgun (WGS) entry which is preliminary data.</text>
</comment>
<dbReference type="FunFam" id="4.10.49.10:FF:000001">
    <property type="entry name" value="Cytochrome c oxidase subunit 7C"/>
    <property type="match status" value="1"/>
</dbReference>
<dbReference type="UniPathway" id="UPA00705"/>
<dbReference type="InterPro" id="IPR036636">
    <property type="entry name" value="COX7C/Cox8_sf"/>
</dbReference>
<keyword evidence="6 11" id="KW-0809">Transit peptide</keyword>
<dbReference type="EMBL" id="LCTW02000017">
    <property type="protein sequence ID" value="KXX82281.1"/>
    <property type="molecule type" value="Genomic_DNA"/>
</dbReference>
<evidence type="ECO:0000313" key="13">
    <source>
        <dbReference type="Proteomes" id="UP000078237"/>
    </source>
</evidence>
<protein>
    <recommendedName>
        <fullName evidence="10 11">Cytochrome c oxidase subunit 8, mitochondrial</fullName>
    </recommendedName>
    <alternativeName>
        <fullName evidence="11">Cytochrome c oxidase polypeptide VIII</fullName>
    </alternativeName>
</protein>
<keyword evidence="9 11" id="KW-0472">Membrane</keyword>
<evidence type="ECO:0000313" key="12">
    <source>
        <dbReference type="EMBL" id="KXX82281.1"/>
    </source>
</evidence>
<feature type="transmembrane region" description="Helical" evidence="11">
    <location>
        <begin position="53"/>
        <end position="75"/>
    </location>
</feature>
<dbReference type="Pfam" id="PF02935">
    <property type="entry name" value="COX7C"/>
    <property type="match status" value="1"/>
</dbReference>
<evidence type="ECO:0000256" key="3">
    <source>
        <dbReference type="ARBA" id="ARBA00010514"/>
    </source>
</evidence>
<evidence type="ECO:0000256" key="11">
    <source>
        <dbReference type="RuleBase" id="RU368123"/>
    </source>
</evidence>
<dbReference type="InterPro" id="IPR004202">
    <property type="entry name" value="COX7C/Cox8"/>
</dbReference>
<dbReference type="STRING" id="100816.A0A175WFJ4"/>
<evidence type="ECO:0000256" key="5">
    <source>
        <dbReference type="ARBA" id="ARBA00022792"/>
    </source>
</evidence>
<sequence>MLARAAVAPAVRATVARRAGFHTTRAQLSSPYHYPEGPLSNIPFNPRKKGFALAYWSFCAVGFSIPFGIAVWQTYHPAK</sequence>
<keyword evidence="8 11" id="KW-0496">Mitochondrion</keyword>
<comment type="function">
    <text evidence="11">Component of the cytochrome c oxidase, the last enzyme in the mitochondrial electron transport chain which drives oxidative phosphorylation. The respiratory chain contains 3 multisubunit complexes succinate dehydrogenase (complex II, CII), ubiquinol-cytochrome c oxidoreductase (cytochrome b-c1 complex, complex III, CIII) and cytochrome c oxidase (complex IV, CIV), that cooperate to transfer electrons derived from NADH and succinate to molecular oxygen, creating an electrochemical gradient over the inner membrane that drives transmembrane transport and the ATP synthase. Cytochrome c oxidase is the component of the respiratory chain that catalyzes the reduction of oxygen to water. Electrons originating from reduced cytochrome c in the intermembrane space (IMS) are transferred via the dinuclear copper A center (CU(A)) of subunit 2 and heme A of subunit 1 to the active site in subunit 1, a binuclear center (BNC) formed by heme A3 and copper B (CU(B)). The BNC reduces molecular oxygen to 2 water molecules using 4 electrons from cytochrome c in the IMS and 4 protons from the mitochondrial matrix.</text>
</comment>
<evidence type="ECO:0000256" key="2">
    <source>
        <dbReference type="ARBA" id="ARBA00004673"/>
    </source>
</evidence>
<dbReference type="GO" id="GO:0005743">
    <property type="term" value="C:mitochondrial inner membrane"/>
    <property type="evidence" value="ECO:0007669"/>
    <property type="project" value="UniProtKB-SubCell"/>
</dbReference>
<gene>
    <name evidence="12" type="ORF">MMYC01_202000</name>
</gene>
<evidence type="ECO:0000256" key="7">
    <source>
        <dbReference type="ARBA" id="ARBA00022989"/>
    </source>
</evidence>
<reference evidence="12 13" key="1">
    <citation type="journal article" date="2016" name="Genome Announc.">
        <title>Genome Sequence of Madurella mycetomatis mm55, Isolated from a Human Mycetoma Case in Sudan.</title>
        <authorList>
            <person name="Smit S."/>
            <person name="Derks M.F."/>
            <person name="Bervoets S."/>
            <person name="Fahal A."/>
            <person name="van Leeuwen W."/>
            <person name="van Belkum A."/>
            <person name="van de Sande W.W."/>
        </authorList>
    </citation>
    <scope>NUCLEOTIDE SEQUENCE [LARGE SCALE GENOMIC DNA]</scope>
    <source>
        <strain evidence="13">mm55</strain>
    </source>
</reference>
<dbReference type="PANTHER" id="PTHR13313:SF0">
    <property type="entry name" value="CYTOCHROME C OXIDASE SUBUNIT 7C, MITOCHONDRIAL"/>
    <property type="match status" value="1"/>
</dbReference>
<dbReference type="PANTHER" id="PTHR13313">
    <property type="entry name" value="CYTOCHROME C OXIDASE SUBUNIT VIIC"/>
    <property type="match status" value="1"/>
</dbReference>
<keyword evidence="5 11" id="KW-0999">Mitochondrion inner membrane</keyword>
<comment type="pathway">
    <text evidence="2 11">Energy metabolism; oxidative phosphorylation.</text>
</comment>
<proteinExistence type="inferred from homology"/>
<evidence type="ECO:0000256" key="10">
    <source>
        <dbReference type="ARBA" id="ARBA00071004"/>
    </source>
</evidence>
<keyword evidence="13" id="KW-1185">Reference proteome</keyword>
<accession>A0A175WFJ4</accession>
<comment type="similarity">
    <text evidence="3 11">Belongs to the cytochrome c oxidase VIIc family.</text>
</comment>
<dbReference type="OrthoDB" id="9974841at2759"/>
<evidence type="ECO:0000256" key="4">
    <source>
        <dbReference type="ARBA" id="ARBA00022692"/>
    </source>
</evidence>
<keyword evidence="4 11" id="KW-0812">Transmembrane</keyword>
<dbReference type="GO" id="GO:0006123">
    <property type="term" value="P:mitochondrial electron transport, cytochrome c to oxygen"/>
    <property type="evidence" value="ECO:0007669"/>
    <property type="project" value="UniProtKB-UniRule"/>
</dbReference>
<dbReference type="AlphaFoldDB" id="A0A175WFJ4"/>
<dbReference type="VEuPathDB" id="FungiDB:MMYC01_202000"/>
<organism evidence="12 13">
    <name type="scientific">Madurella mycetomatis</name>
    <dbReference type="NCBI Taxonomy" id="100816"/>
    <lineage>
        <taxon>Eukaryota</taxon>
        <taxon>Fungi</taxon>
        <taxon>Dikarya</taxon>
        <taxon>Ascomycota</taxon>
        <taxon>Pezizomycotina</taxon>
        <taxon>Sordariomycetes</taxon>
        <taxon>Sordariomycetidae</taxon>
        <taxon>Sordariales</taxon>
        <taxon>Sordariales incertae sedis</taxon>
        <taxon>Madurella</taxon>
    </lineage>
</organism>
<name>A0A175WFJ4_9PEZI</name>
<evidence type="ECO:0000256" key="9">
    <source>
        <dbReference type="ARBA" id="ARBA00023136"/>
    </source>
</evidence>